<dbReference type="Proteomes" id="UP000464330">
    <property type="component" value="Chromosome"/>
</dbReference>
<keyword evidence="1" id="KW-1133">Transmembrane helix</keyword>
<name>A0A6C0QMU3_9BACL</name>
<evidence type="ECO:0000313" key="2">
    <source>
        <dbReference type="EMBL" id="QHZ50017.1"/>
    </source>
</evidence>
<dbReference type="AlphaFoldDB" id="A0A6C0QMU3"/>
<feature type="transmembrane region" description="Helical" evidence="1">
    <location>
        <begin position="43"/>
        <end position="65"/>
    </location>
</feature>
<feature type="transmembrane region" description="Helical" evidence="1">
    <location>
        <begin position="77"/>
        <end position="98"/>
    </location>
</feature>
<proteinExistence type="predicted"/>
<accession>A0A6C0QMU3</accession>
<dbReference type="EMBL" id="CP019719">
    <property type="protein sequence ID" value="QHZ54102.1"/>
    <property type="molecule type" value="Genomic_DNA"/>
</dbReference>
<evidence type="ECO:0000313" key="3">
    <source>
        <dbReference type="EMBL" id="QHZ54102.1"/>
    </source>
</evidence>
<keyword evidence="1" id="KW-0812">Transmembrane</keyword>
<sequence>MNETAKKLPFSYFFIFLTITTALEVLAFFLGMKPGTEEISGLIIFNSILGLSAILGFFSLMFGIVTSLRNKKISTAIFVVATVPLVYSLVFKLMMGIYR</sequence>
<dbReference type="RefSeq" id="WP_172422924.1">
    <property type="nucleotide sequence ID" value="NZ_CP019717.1"/>
</dbReference>
<gene>
    <name evidence="2" type="ORF">ERICV_00840</name>
    <name evidence="3" type="ORF">ERICV_05118</name>
</gene>
<evidence type="ECO:0000313" key="4">
    <source>
        <dbReference type="Proteomes" id="UP000464330"/>
    </source>
</evidence>
<keyword evidence="1" id="KW-0472">Membrane</keyword>
<evidence type="ECO:0000256" key="1">
    <source>
        <dbReference type="SAM" id="Phobius"/>
    </source>
</evidence>
<accession>A0A6C0QZK5</accession>
<organism evidence="2 4">
    <name type="scientific">Paenibacillus larvae subsp. larvae</name>
    <dbReference type="NCBI Taxonomy" id="147375"/>
    <lineage>
        <taxon>Bacteria</taxon>
        <taxon>Bacillati</taxon>
        <taxon>Bacillota</taxon>
        <taxon>Bacilli</taxon>
        <taxon>Bacillales</taxon>
        <taxon>Paenibacillaceae</taxon>
        <taxon>Paenibacillus</taxon>
    </lineage>
</organism>
<feature type="transmembrane region" description="Helical" evidence="1">
    <location>
        <begin position="12"/>
        <end position="31"/>
    </location>
</feature>
<protein>
    <submittedName>
        <fullName evidence="2">Uncharacterized protein</fullName>
    </submittedName>
</protein>
<reference evidence="2 4" key="1">
    <citation type="journal article" date="2020" name="Int. J. Med. Microbiol.">
        <title>Discovery of Paenibacillus larvae ERIC V: Phenotypic and genomic comparison to genotypes ERIC I-IV reveal different inventories of virulence factors which correlate with epidemiological prevalences of American Foulbrood.</title>
        <authorList>
            <person name="Beims H."/>
            <person name="Bunk B."/>
            <person name="Erler S."/>
            <person name="Mohr K.I."/>
            <person name="Sproer C."/>
            <person name="Pradella S."/>
            <person name="Gunther G."/>
            <person name="Rohde M."/>
            <person name="von der Ohe W."/>
            <person name="Steinert M."/>
        </authorList>
    </citation>
    <scope>NUCLEOTIDE SEQUENCE [LARGE SCALE GENOMIC DNA]</scope>
    <source>
        <strain evidence="2">Eric_V</strain>
    </source>
</reference>
<dbReference type="EMBL" id="CP019717">
    <property type="protein sequence ID" value="QHZ50017.1"/>
    <property type="molecule type" value="Genomic_DNA"/>
</dbReference>